<feature type="signal peptide" evidence="1">
    <location>
        <begin position="1"/>
        <end position="26"/>
    </location>
</feature>
<evidence type="ECO:0000313" key="5">
    <source>
        <dbReference type="Proteomes" id="UP000437862"/>
    </source>
</evidence>
<dbReference type="EMBL" id="VLKW01000010">
    <property type="protein sequence ID" value="TWI43983.1"/>
    <property type="molecule type" value="Genomic_DNA"/>
</dbReference>
<keyword evidence="5" id="KW-1185">Reference proteome</keyword>
<organism evidence="3 4">
    <name type="scientific">Pseudoduganella flava</name>
    <dbReference type="NCBI Taxonomy" id="871742"/>
    <lineage>
        <taxon>Bacteria</taxon>
        <taxon>Pseudomonadati</taxon>
        <taxon>Pseudomonadota</taxon>
        <taxon>Betaproteobacteria</taxon>
        <taxon>Burkholderiales</taxon>
        <taxon>Oxalobacteraceae</taxon>
        <taxon>Telluria group</taxon>
        <taxon>Pseudoduganella</taxon>
    </lineage>
</organism>
<name>A0A562PI19_9BURK</name>
<evidence type="ECO:0000313" key="3">
    <source>
        <dbReference type="EMBL" id="TWI43983.1"/>
    </source>
</evidence>
<evidence type="ECO:0000313" key="2">
    <source>
        <dbReference type="EMBL" id="QGZ37654.1"/>
    </source>
</evidence>
<protein>
    <submittedName>
        <fullName evidence="3">Uncharacterized protein</fullName>
    </submittedName>
</protein>
<dbReference type="Gene3D" id="2.60.40.10">
    <property type="entry name" value="Immunoglobulins"/>
    <property type="match status" value="1"/>
</dbReference>
<accession>A0A562PI19</accession>
<reference evidence="2 5" key="3">
    <citation type="submission" date="2019-12" db="EMBL/GenBank/DDBJ databases">
        <title>Draft Genome Sequences of Six Type Strains of the Genus Massilia.</title>
        <authorList>
            <person name="Miess H."/>
            <person name="Frediansyah A."/>
            <person name="Goeker M."/>
            <person name="Gross H."/>
        </authorList>
    </citation>
    <scope>NUCLEOTIDE SEQUENCE [LARGE SCALE GENOMIC DNA]</scope>
    <source>
        <strain evidence="2 5">DSM 26639</strain>
    </source>
</reference>
<sequence>MNKRIFRNSCAPLLLVAAAVSAPTIAAQPGRGAPVLACALIKKQKQPAAIWTTAQGAPISGDIDLGRIDKTGDHGAEEYVPAENLYHLILSPSRLTVTYPCSLSLCIEAEKIQPRCPDTSEYEIKMGVLPSKFGPGPFSTDTVLTPEDPKSDYPLDLDLLSGRLVKGTVLMPWLEIQEITRNQVSSKSTSGDRQQLLRYSVRNTGNRHVQLRDWEKVDGSNSGIELKENTCASGLISPGAACTVVLSVTPDGSRSRKYASWVASSVDERINVTIYANFDEKSHLIVSLKTQ</sequence>
<gene>
    <name evidence="2" type="ORF">GO485_00345</name>
    <name evidence="3" type="ORF">IP92_04501</name>
</gene>
<evidence type="ECO:0000256" key="1">
    <source>
        <dbReference type="SAM" id="SignalP"/>
    </source>
</evidence>
<dbReference type="RefSeq" id="WP_145879408.1">
    <property type="nucleotide sequence ID" value="NZ_CP046904.1"/>
</dbReference>
<dbReference type="EMBL" id="CP046904">
    <property type="protein sequence ID" value="QGZ37654.1"/>
    <property type="molecule type" value="Genomic_DNA"/>
</dbReference>
<dbReference type="Proteomes" id="UP000437862">
    <property type="component" value="Chromosome"/>
</dbReference>
<keyword evidence="1" id="KW-0732">Signal</keyword>
<dbReference type="Proteomes" id="UP000315112">
    <property type="component" value="Unassembled WGS sequence"/>
</dbReference>
<feature type="chain" id="PRO_5044617743" evidence="1">
    <location>
        <begin position="27"/>
        <end position="291"/>
    </location>
</feature>
<dbReference type="AlphaFoldDB" id="A0A562PI19"/>
<proteinExistence type="predicted"/>
<evidence type="ECO:0000313" key="4">
    <source>
        <dbReference type="Proteomes" id="UP000315112"/>
    </source>
</evidence>
<reference evidence="3" key="2">
    <citation type="submission" date="2019-07" db="EMBL/GenBank/DDBJ databases">
        <authorList>
            <person name="Whitman W."/>
            <person name="Huntemann M."/>
            <person name="Clum A."/>
            <person name="Pillay M."/>
            <person name="Palaniappan K."/>
            <person name="Varghese N."/>
            <person name="Mikhailova N."/>
            <person name="Stamatis D."/>
            <person name="Reddy T."/>
            <person name="Daum C."/>
            <person name="Shapiro N."/>
            <person name="Ivanova N."/>
            <person name="Kyrpides N."/>
            <person name="Woyke T."/>
        </authorList>
    </citation>
    <scope>NUCLEOTIDE SEQUENCE</scope>
    <source>
        <strain evidence="3">CGMCC 1.10685</strain>
    </source>
</reference>
<reference evidence="3 4" key="1">
    <citation type="journal article" date="2015" name="Stand. Genomic Sci.">
        <title>Genomic Encyclopedia of Bacterial and Archaeal Type Strains, Phase III: the genomes of soil and plant-associated and newly described type strains.</title>
        <authorList>
            <person name="Whitman W.B."/>
            <person name="Woyke T."/>
            <person name="Klenk H.P."/>
            <person name="Zhou Y."/>
            <person name="Lilburn T.G."/>
            <person name="Beck B.J."/>
            <person name="De Vos P."/>
            <person name="Vandamme P."/>
            <person name="Eisen J.A."/>
            <person name="Garrity G."/>
            <person name="Hugenholtz P."/>
            <person name="Kyrpides N.C."/>
        </authorList>
    </citation>
    <scope>NUCLEOTIDE SEQUENCE [LARGE SCALE GENOMIC DNA]</scope>
    <source>
        <strain evidence="3 4">CGMCC 1.10685</strain>
    </source>
</reference>
<dbReference type="InterPro" id="IPR013783">
    <property type="entry name" value="Ig-like_fold"/>
</dbReference>